<dbReference type="Pfam" id="PF23283">
    <property type="entry name" value="D8C_UMOD"/>
    <property type="match status" value="1"/>
</dbReference>
<feature type="domain" description="SRCR" evidence="9">
    <location>
        <begin position="956"/>
        <end position="1056"/>
    </location>
</feature>
<feature type="domain" description="SRCR" evidence="9">
    <location>
        <begin position="460"/>
        <end position="560"/>
    </location>
</feature>
<dbReference type="Gene3D" id="2.10.25.10">
    <property type="entry name" value="Laminin"/>
    <property type="match status" value="2"/>
</dbReference>
<dbReference type="Gene3D" id="3.10.250.10">
    <property type="entry name" value="SRCR-like domain"/>
    <property type="match status" value="8"/>
</dbReference>
<keyword evidence="11" id="KW-1185">Reference proteome</keyword>
<evidence type="ECO:0000256" key="8">
    <source>
        <dbReference type="PROSITE-ProRule" id="PRU00196"/>
    </source>
</evidence>
<feature type="disulfide bond" evidence="8">
    <location>
        <begin position="672"/>
        <end position="682"/>
    </location>
</feature>
<dbReference type="SMART" id="SM00179">
    <property type="entry name" value="EGF_CA"/>
    <property type="match status" value="1"/>
</dbReference>
<feature type="disulfide bond" evidence="8">
    <location>
        <begin position="777"/>
        <end position="787"/>
    </location>
</feature>
<feature type="disulfide bond" evidence="8">
    <location>
        <begin position="1228"/>
        <end position="1292"/>
    </location>
</feature>
<dbReference type="GO" id="GO:0016020">
    <property type="term" value="C:membrane"/>
    <property type="evidence" value="ECO:0007669"/>
    <property type="project" value="InterPro"/>
</dbReference>
<dbReference type="Proteomes" id="UP000515150">
    <property type="component" value="Chromosome 1"/>
</dbReference>
<feature type="domain" description="SRCR" evidence="9">
    <location>
        <begin position="602"/>
        <end position="703"/>
    </location>
</feature>
<dbReference type="PANTHER" id="PTHR19331">
    <property type="entry name" value="SCAVENGER RECEPTOR DOMAIN-CONTAINING"/>
    <property type="match status" value="1"/>
</dbReference>
<comment type="subcellular location">
    <subcellularLocation>
        <location evidence="1">Secreted</location>
    </subcellularLocation>
</comment>
<feature type="disulfide bond" evidence="8">
    <location>
        <begin position="746"/>
        <end position="807"/>
    </location>
</feature>
<reference evidence="12" key="1">
    <citation type="submission" date="2025-08" db="UniProtKB">
        <authorList>
            <consortium name="RefSeq"/>
        </authorList>
    </citation>
    <scope>IDENTIFICATION</scope>
</reference>
<dbReference type="SMART" id="SM00202">
    <property type="entry name" value="SR"/>
    <property type="match status" value="8"/>
</dbReference>
<dbReference type="GO" id="GO:0005509">
    <property type="term" value="F:calcium ion binding"/>
    <property type="evidence" value="ECO:0007669"/>
    <property type="project" value="InterPro"/>
</dbReference>
<dbReference type="GeneID" id="114842717"/>
<dbReference type="InterPro" id="IPR001881">
    <property type="entry name" value="EGF-like_Ca-bd_dom"/>
</dbReference>
<evidence type="ECO:0000256" key="1">
    <source>
        <dbReference type="ARBA" id="ARBA00004613"/>
    </source>
</evidence>
<dbReference type="InterPro" id="IPR036772">
    <property type="entry name" value="SRCR-like_dom_sf"/>
</dbReference>
<evidence type="ECO:0000259" key="10">
    <source>
        <dbReference type="PROSITE" id="PS51034"/>
    </source>
</evidence>
<evidence type="ECO:0000256" key="2">
    <source>
        <dbReference type="ARBA" id="ARBA00022525"/>
    </source>
</evidence>
<dbReference type="PROSITE" id="PS51034">
    <property type="entry name" value="ZP_2"/>
    <property type="match status" value="1"/>
</dbReference>
<proteinExistence type="predicted"/>
<feature type="disulfide bond" evidence="8">
    <location>
        <begin position="628"/>
        <end position="692"/>
    </location>
</feature>
<dbReference type="InterPro" id="IPR042235">
    <property type="entry name" value="ZP-C_dom"/>
</dbReference>
<feature type="domain" description="SRCR" evidence="9">
    <location>
        <begin position="1097"/>
        <end position="1198"/>
    </location>
</feature>
<feature type="disulfide bond" evidence="8">
    <location>
        <begin position="529"/>
        <end position="539"/>
    </location>
</feature>
<feature type="disulfide bond" evidence="8">
    <location>
        <begin position="1272"/>
        <end position="1282"/>
    </location>
</feature>
<keyword evidence="5" id="KW-0677">Repeat</keyword>
<feature type="disulfide bond" evidence="8">
    <location>
        <begin position="1136"/>
        <end position="1197"/>
    </location>
</feature>
<dbReference type="InterPro" id="IPR000742">
    <property type="entry name" value="EGF"/>
</dbReference>
<dbReference type="Pfam" id="PF00100">
    <property type="entry name" value="Zona_pellucida"/>
    <property type="match status" value="1"/>
</dbReference>
<dbReference type="InterPro" id="IPR001507">
    <property type="entry name" value="ZP_dom"/>
</dbReference>
<dbReference type="KEGG" id="bspl:114842717"/>
<feature type="domain" description="SRCR" evidence="9">
    <location>
        <begin position="354"/>
        <end position="455"/>
    </location>
</feature>
<feature type="disulfide bond" evidence="8">
    <location>
        <begin position="498"/>
        <end position="559"/>
    </location>
</feature>
<keyword evidence="6 8" id="KW-1015">Disulfide bond</keyword>
<feature type="disulfide bond" evidence="8">
    <location>
        <begin position="393"/>
        <end position="454"/>
    </location>
</feature>
<keyword evidence="3" id="KW-0245">EGF-like domain</keyword>
<dbReference type="FunFam" id="3.10.250.10:FF:000006">
    <property type="entry name" value="neurotrypsin isoform X2"/>
    <property type="match status" value="8"/>
</dbReference>
<feature type="disulfide bond" evidence="8">
    <location>
        <begin position="876"/>
        <end position="940"/>
    </location>
</feature>
<dbReference type="InterPro" id="IPR018097">
    <property type="entry name" value="EGF_Ca-bd_CS"/>
</dbReference>
<feature type="disulfide bond" evidence="8">
    <location>
        <begin position="920"/>
        <end position="930"/>
    </location>
</feature>
<organism evidence="11 12">
    <name type="scientific">Betta splendens</name>
    <name type="common">Siamese fighting fish</name>
    <dbReference type="NCBI Taxonomy" id="158456"/>
    <lineage>
        <taxon>Eukaryota</taxon>
        <taxon>Metazoa</taxon>
        <taxon>Chordata</taxon>
        <taxon>Craniata</taxon>
        <taxon>Vertebrata</taxon>
        <taxon>Euteleostomi</taxon>
        <taxon>Actinopterygii</taxon>
        <taxon>Neopterygii</taxon>
        <taxon>Teleostei</taxon>
        <taxon>Neoteleostei</taxon>
        <taxon>Acanthomorphata</taxon>
        <taxon>Anabantaria</taxon>
        <taxon>Anabantiformes</taxon>
        <taxon>Anabantoidei</taxon>
        <taxon>Osphronemidae</taxon>
        <taxon>Betta</taxon>
    </lineage>
</organism>
<evidence type="ECO:0000256" key="6">
    <source>
        <dbReference type="ARBA" id="ARBA00023157"/>
    </source>
</evidence>
<feature type="disulfide bond" evidence="8">
    <location>
        <begin position="1241"/>
        <end position="1302"/>
    </location>
</feature>
<keyword evidence="4" id="KW-0732">Signal</keyword>
<feature type="disulfide bond" evidence="8">
    <location>
        <begin position="733"/>
        <end position="797"/>
    </location>
</feature>
<feature type="disulfide bond" evidence="8">
    <location>
        <begin position="485"/>
        <end position="549"/>
    </location>
</feature>
<dbReference type="PRINTS" id="PR00258">
    <property type="entry name" value="SPERACTRCPTR"/>
</dbReference>
<accession>A0A9W2XQ78</accession>
<feature type="disulfide bond" evidence="8">
    <location>
        <begin position="1167"/>
        <end position="1177"/>
    </location>
</feature>
<evidence type="ECO:0000313" key="12">
    <source>
        <dbReference type="RefSeq" id="XP_055363779.1"/>
    </source>
</evidence>
<evidence type="ECO:0000256" key="7">
    <source>
        <dbReference type="ARBA" id="ARBA00023180"/>
    </source>
</evidence>
<feature type="disulfide bond" evidence="8">
    <location>
        <begin position="380"/>
        <end position="444"/>
    </location>
</feature>
<protein>
    <submittedName>
        <fullName evidence="12">Deleted in malignant brain tumors 1 protein isoform X1</fullName>
    </submittedName>
</protein>
<dbReference type="SMART" id="SM00181">
    <property type="entry name" value="EGF"/>
    <property type="match status" value="2"/>
</dbReference>
<feature type="domain" description="ZP" evidence="10">
    <location>
        <begin position="1315"/>
        <end position="1564"/>
    </location>
</feature>
<feature type="disulfide bond" evidence="8">
    <location>
        <begin position="424"/>
        <end position="434"/>
    </location>
</feature>
<dbReference type="OrthoDB" id="536948at2759"/>
<feature type="disulfide bond" evidence="8">
    <location>
        <begin position="981"/>
        <end position="1045"/>
    </location>
</feature>
<feature type="disulfide bond" evidence="8">
    <location>
        <begin position="994"/>
        <end position="1055"/>
    </location>
</feature>
<keyword evidence="7" id="KW-0325">Glycoprotein</keyword>
<feature type="disulfide bond" evidence="8">
    <location>
        <begin position="889"/>
        <end position="950"/>
    </location>
</feature>
<feature type="disulfide bond" evidence="8">
    <location>
        <begin position="1123"/>
        <end position="1187"/>
    </location>
</feature>
<feature type="domain" description="SRCR" evidence="9">
    <location>
        <begin position="708"/>
        <end position="808"/>
    </location>
</feature>
<dbReference type="Gene3D" id="2.60.40.3210">
    <property type="entry name" value="Zona pellucida, ZP-N domain"/>
    <property type="match status" value="1"/>
</dbReference>
<feature type="disulfide bond" evidence="8">
    <location>
        <begin position="641"/>
        <end position="702"/>
    </location>
</feature>
<dbReference type="SMART" id="SM00241">
    <property type="entry name" value="ZP"/>
    <property type="match status" value="1"/>
</dbReference>
<dbReference type="InterPro" id="IPR055355">
    <property type="entry name" value="ZP-C"/>
</dbReference>
<evidence type="ECO:0000259" key="9">
    <source>
        <dbReference type="PROSITE" id="PS50287"/>
    </source>
</evidence>
<dbReference type="PANTHER" id="PTHR19331:SF22">
    <property type="entry name" value="DELETED IN MALIGNANT BRAIN TUMORS 1 PROTEIN"/>
    <property type="match status" value="1"/>
</dbReference>
<evidence type="ECO:0000313" key="11">
    <source>
        <dbReference type="Proteomes" id="UP000515150"/>
    </source>
</evidence>
<dbReference type="SUPFAM" id="SSF56487">
    <property type="entry name" value="SRCR-like"/>
    <property type="match status" value="8"/>
</dbReference>
<gene>
    <name evidence="12" type="primary">LOC114842717</name>
</gene>
<feature type="domain" description="SRCR" evidence="9">
    <location>
        <begin position="850"/>
        <end position="951"/>
    </location>
</feature>
<dbReference type="InterPro" id="IPR001190">
    <property type="entry name" value="SRCR"/>
</dbReference>
<dbReference type="Gene3D" id="2.60.40.4100">
    <property type="entry name" value="Zona pellucida, ZP-C domain"/>
    <property type="match status" value="1"/>
</dbReference>
<dbReference type="PROSITE" id="PS01187">
    <property type="entry name" value="EGF_CA"/>
    <property type="match status" value="1"/>
</dbReference>
<evidence type="ECO:0000256" key="5">
    <source>
        <dbReference type="ARBA" id="ARBA00022737"/>
    </source>
</evidence>
<dbReference type="Pfam" id="PF00530">
    <property type="entry name" value="SRCR"/>
    <property type="match status" value="8"/>
</dbReference>
<dbReference type="PROSITE" id="PS50287">
    <property type="entry name" value="SRCR_2"/>
    <property type="match status" value="8"/>
</dbReference>
<dbReference type="PROSITE" id="PS00420">
    <property type="entry name" value="SRCR_1"/>
    <property type="match status" value="4"/>
</dbReference>
<feature type="disulfide bond" evidence="8">
    <location>
        <begin position="1025"/>
        <end position="1035"/>
    </location>
</feature>
<name>A0A9W2XQ78_BETSP</name>
<keyword evidence="2" id="KW-0964">Secreted</keyword>
<evidence type="ECO:0000256" key="3">
    <source>
        <dbReference type="ARBA" id="ARBA00022536"/>
    </source>
</evidence>
<evidence type="ECO:0000256" key="4">
    <source>
        <dbReference type="ARBA" id="ARBA00022729"/>
    </source>
</evidence>
<dbReference type="RefSeq" id="XP_055363779.1">
    <property type="nucleotide sequence ID" value="XM_055507804.1"/>
</dbReference>
<dbReference type="InterPro" id="IPR057774">
    <property type="entry name" value="D8C_UMOD/GP2/OIT3-like"/>
</dbReference>
<feature type="domain" description="SRCR" evidence="9">
    <location>
        <begin position="1203"/>
        <end position="1303"/>
    </location>
</feature>
<sequence>MQDYKSKPAQSLPAFPLRALKLLSRSAPWMWSSMDVPGGLLWFLVFLIFTGSTSGELVTSCDSCHNEATCMKLQERGDSFADQSVSCLCKDGFVGDGVTCYSVELCSNSSCCHQGYHWSPDGGCVDTDECSVKDPPCAPPQVCRNSEGSFTCVDPPSFSSSGSRLQFHCGSTVCPAGQDCITNNGSPRCLDPCDFYTVLEDIWRSIDSTANIVHCDTQVNWQGWYRMFLRNSNAEIPDRCVEKNRCGTHAPLWITEPHPAQTGEIVTRTVCGHWSDSCCYFNPQNIHVKLCPGNYYVYRLMSPSACSLAYCAVESGANTTVFPTTPEPTYSTVTMTPTSPGVNGTNSTSAEGQVRLANGRNSSCSGRVEIFHNGQWGTVCDDSWDQADAQVVCRQLGCGRVLSAPQSAAFGPGSGPIWLDDVACTGRESELSECHHPGFGSHNCGHSEDAGVVCEAASPVRLVNAANRCSGRVEVYHDGQWGTVCDDIWNLNNAEVVCRQLGCGRARSALLNAAFGPGSGPIWLDEVICSGNEPGITQCRHPGFGVHNCGHGEDASVICDFESGANTTVFPTTPEPTYSTVTMTPTSPGVNGTNSTSAEGQVRLANGRNSSCSGRVEIFHNGQWGTVCDDSWDQADAQVVCRQLGCSRVLSAPQSAAFGPGSGPIWLDDVACTGRESELSECHHPGFGSHNCGHSEDAGVVCEAASPVRLVNAANRCSGRVEVYHDGQWGTVCDDIWNLNNAEVVCRQLGCGRARSALSNAAFGPGSGPIWLDEVICSGNEPGITQCRHPGFGVHNCGHGEDASVICDFESGANTTVFPTTPEPTYSTVTMTPTSPGVNGTNSTSAEGQVRLANGRNSSCSGRVEIFHNGQWGTVCDDSWDQADAQVVCRQLGCSRVLSAPQSAAFGPGSGPIWLDDVACTGRESELSECHHPGFGSHNCGHSEDAGVVCEAASPVRLVNAANRCSGRVEVYHDGQWGTVCDDIWNLNNAEVVCRQLGCGRARSALSNAAFGPGSGPIWLDEVICSGNEPGITQCRHPGFGVHNCGHGEDASVICDFESGANTTVSPTSPEPTYPVTMTATSPGVNGTNSTSAEGQVRLANGRNSSCSGRVEIFHNGQWGTVCDDFWDQADAQVVCRQLGCGRVLSAAQSAAFGPGSGPIWLDDVACTGRESELSECRHPGFGSHNCGHSEDAGVVCEAASPVRLVNAANRCSGRVEVYHDGQWGTVCDDIWNLNNAEVVCRQLGCGRAHSALSNAAFGPGSGPIWLDNVACSGNEPGITQCRHLGFGVHNCGHHEDASVLCELPDSLLHASQLICGTSKLQVGVDMAAIYLDPYSGNLLDRNCSWVSVHNNAVWYEVEAVEGACGNVLRTNQTHAIYSNTLFMYPINNGTFAVPDSLSFSCAYPLKTDTSLNVAIRPAVTVGGGLSGSGSKPRASMSLFRTSNFSEPYPAGRVTLPVGAPLYVGVSLEKRDSRFAVVLEDCYSTFSSYPYDPVKYFLIQNKCPTDRQQVSVVENGSSLRARFSTLLFLMQGEYRDVYLHCSLSLCDQRSYYCIPSCRSRNRRSFAGSAPMKPVTIGPIAWDKGQE</sequence>